<reference evidence="1" key="3">
    <citation type="submission" date="2025-09" db="UniProtKB">
        <authorList>
            <consortium name="Ensembl"/>
        </authorList>
    </citation>
    <scope>IDENTIFICATION</scope>
</reference>
<dbReference type="OMA" id="FEYIVHK"/>
<protein>
    <submittedName>
        <fullName evidence="1">Uncharacterized protein</fullName>
    </submittedName>
</protein>
<sequence length="78" mass="8923">MLGKLTRQQKSHCGLDFPTADRRPLIVTGKFRRFGCDALENVVHERVHDAHRFAGDTSVRVHLLQYLVYIDGEAFLSL</sequence>
<dbReference type="Ensembl" id="ENSCSAVT00000013422.1">
    <property type="protein sequence ID" value="ENSCSAVP00000013272.1"/>
    <property type="gene ID" value="ENSCSAVG00000007789.1"/>
</dbReference>
<dbReference type="Proteomes" id="UP000007875">
    <property type="component" value="Unassembled WGS sequence"/>
</dbReference>
<reference evidence="1" key="2">
    <citation type="submission" date="2025-08" db="UniProtKB">
        <authorList>
            <consortium name="Ensembl"/>
        </authorList>
    </citation>
    <scope>IDENTIFICATION</scope>
</reference>
<dbReference type="STRING" id="51511.ENSCSAVP00000013272"/>
<accession>H2Z6R0</accession>
<proteinExistence type="predicted"/>
<organism evidence="1 2">
    <name type="scientific">Ciona savignyi</name>
    <name type="common">Pacific transparent sea squirt</name>
    <dbReference type="NCBI Taxonomy" id="51511"/>
    <lineage>
        <taxon>Eukaryota</taxon>
        <taxon>Metazoa</taxon>
        <taxon>Chordata</taxon>
        <taxon>Tunicata</taxon>
        <taxon>Ascidiacea</taxon>
        <taxon>Phlebobranchia</taxon>
        <taxon>Cionidae</taxon>
        <taxon>Ciona</taxon>
    </lineage>
</organism>
<evidence type="ECO:0000313" key="2">
    <source>
        <dbReference type="Proteomes" id="UP000007875"/>
    </source>
</evidence>
<dbReference type="AlphaFoldDB" id="H2Z6R0"/>
<name>H2Z6R0_CIOSA</name>
<dbReference type="HOGENOM" id="CLU_2621336_0_0_1"/>
<dbReference type="InParanoid" id="H2Z6R0"/>
<reference evidence="2" key="1">
    <citation type="submission" date="2003-08" db="EMBL/GenBank/DDBJ databases">
        <authorList>
            <person name="Birren B."/>
            <person name="Nusbaum C."/>
            <person name="Abebe A."/>
            <person name="Abouelleil A."/>
            <person name="Adekoya E."/>
            <person name="Ait-zahra M."/>
            <person name="Allen N."/>
            <person name="Allen T."/>
            <person name="An P."/>
            <person name="Anderson M."/>
            <person name="Anderson S."/>
            <person name="Arachchi H."/>
            <person name="Armbruster J."/>
            <person name="Bachantsang P."/>
            <person name="Baldwin J."/>
            <person name="Barry A."/>
            <person name="Bayul T."/>
            <person name="Blitshsteyn B."/>
            <person name="Bloom T."/>
            <person name="Blye J."/>
            <person name="Boguslavskiy L."/>
            <person name="Borowsky M."/>
            <person name="Boukhgalter B."/>
            <person name="Brunache A."/>
            <person name="Butler J."/>
            <person name="Calixte N."/>
            <person name="Calvo S."/>
            <person name="Camarata J."/>
            <person name="Campo K."/>
            <person name="Chang J."/>
            <person name="Cheshatsang Y."/>
            <person name="Citroen M."/>
            <person name="Collymore A."/>
            <person name="Considine T."/>
            <person name="Cook A."/>
            <person name="Cooke P."/>
            <person name="Corum B."/>
            <person name="Cuomo C."/>
            <person name="David R."/>
            <person name="Dawoe T."/>
            <person name="Degray S."/>
            <person name="Dodge S."/>
            <person name="Dooley K."/>
            <person name="Dorje P."/>
            <person name="Dorjee K."/>
            <person name="Dorris L."/>
            <person name="Duffey N."/>
            <person name="Dupes A."/>
            <person name="Elkins T."/>
            <person name="Engels R."/>
            <person name="Erickson J."/>
            <person name="Farina A."/>
            <person name="Faro S."/>
            <person name="Ferreira P."/>
            <person name="Fischer H."/>
            <person name="Fitzgerald M."/>
            <person name="Foley K."/>
            <person name="Gage D."/>
            <person name="Galagan J."/>
            <person name="Gearin G."/>
            <person name="Gnerre S."/>
            <person name="Gnirke A."/>
            <person name="Goyette A."/>
            <person name="Graham J."/>
            <person name="Grandbois E."/>
            <person name="Gyaltsen K."/>
            <person name="Hafez N."/>
            <person name="Hagopian D."/>
            <person name="Hagos B."/>
            <person name="Hall J."/>
            <person name="Hatcher B."/>
            <person name="Heller A."/>
            <person name="Higgins H."/>
            <person name="Honan T."/>
            <person name="Horn A."/>
            <person name="Houde N."/>
            <person name="Hughes L."/>
            <person name="Hulme W."/>
            <person name="Husby E."/>
            <person name="Iliev I."/>
            <person name="Jaffe D."/>
            <person name="Jones C."/>
            <person name="Kamal M."/>
            <person name="Kamat A."/>
            <person name="Kamvysselis M."/>
            <person name="Karlsson E."/>
            <person name="Kells C."/>
            <person name="Kieu A."/>
            <person name="Kisner P."/>
            <person name="Kodira C."/>
            <person name="Kulbokas E."/>
            <person name="Labutti K."/>
            <person name="Lama D."/>
            <person name="Landers T."/>
            <person name="Leger J."/>
            <person name="Levine S."/>
            <person name="Lewis D."/>
            <person name="Lewis T."/>
            <person name="Lindblad-toh K."/>
            <person name="Liu X."/>
            <person name="Lokyitsang T."/>
            <person name="Lokyitsang Y."/>
            <person name="Lucien O."/>
            <person name="Lui A."/>
            <person name="Ma L.J."/>
            <person name="Mabbitt R."/>
            <person name="Macdonald J."/>
            <person name="Maclean C."/>
            <person name="Major J."/>
            <person name="Manning J."/>
            <person name="Marabella R."/>
            <person name="Maru K."/>
            <person name="Matthews C."/>
            <person name="Mauceli E."/>
            <person name="Mccarthy M."/>
            <person name="Mcdonough S."/>
            <person name="Mcghee T."/>
            <person name="Meldrim J."/>
            <person name="Meneus L."/>
            <person name="Mesirov J."/>
            <person name="Mihalev A."/>
            <person name="Mihova T."/>
            <person name="Mikkelsen T."/>
            <person name="Mlenga V."/>
            <person name="Moru K."/>
            <person name="Mozes J."/>
            <person name="Mulrain L."/>
            <person name="Munson G."/>
            <person name="Naylor J."/>
            <person name="Newes C."/>
            <person name="Nguyen C."/>
            <person name="Nguyen N."/>
            <person name="Nguyen T."/>
            <person name="Nicol R."/>
            <person name="Nielsen C."/>
            <person name="Nizzari M."/>
            <person name="Norbu C."/>
            <person name="Norbu N."/>
            <person name="O'donnell P."/>
            <person name="Okoawo O."/>
            <person name="O'leary S."/>
            <person name="Omotosho B."/>
            <person name="O'neill K."/>
            <person name="Osman S."/>
            <person name="Parker S."/>
            <person name="Perrin D."/>
            <person name="Phunkhang P."/>
            <person name="Piqani B."/>
            <person name="Purcell S."/>
            <person name="Rachupka T."/>
            <person name="Ramasamy U."/>
            <person name="Rameau R."/>
            <person name="Ray V."/>
            <person name="Raymond C."/>
            <person name="Retta R."/>
            <person name="Richardson S."/>
            <person name="Rise C."/>
            <person name="Rodriguez J."/>
            <person name="Rogers J."/>
            <person name="Rogov P."/>
            <person name="Rutman M."/>
            <person name="Schupbach R."/>
            <person name="Seaman C."/>
            <person name="Settipalli S."/>
            <person name="Sharpe T."/>
            <person name="Sheridan J."/>
            <person name="Sherpa N."/>
            <person name="Shi J."/>
            <person name="Smirnov S."/>
            <person name="Smith C."/>
            <person name="Sougnez C."/>
            <person name="Spencer B."/>
            <person name="Stalker J."/>
            <person name="Stange-thomann N."/>
            <person name="Stavropoulos S."/>
            <person name="Stetson K."/>
            <person name="Stone C."/>
            <person name="Stone S."/>
            <person name="Stubbs M."/>
            <person name="Talamas J."/>
            <person name="Tchuinga P."/>
            <person name="Tenzing P."/>
            <person name="Tesfaye S."/>
            <person name="Theodore J."/>
            <person name="Thoulutsang Y."/>
            <person name="Topham K."/>
            <person name="Towey S."/>
            <person name="Tsamla T."/>
            <person name="Tsomo N."/>
            <person name="Vallee D."/>
            <person name="Vassiliev H."/>
            <person name="Venkataraman V."/>
            <person name="Vinson J."/>
            <person name="Vo A."/>
            <person name="Wade C."/>
            <person name="Wang S."/>
            <person name="Wangchuk T."/>
            <person name="Wangdi T."/>
            <person name="Whittaker C."/>
            <person name="Wilkinson J."/>
            <person name="Wu Y."/>
            <person name="Wyman D."/>
            <person name="Yadav S."/>
            <person name="Yang S."/>
            <person name="Yang X."/>
            <person name="Yeager S."/>
            <person name="Yee E."/>
            <person name="Young G."/>
            <person name="Zainoun J."/>
            <person name="Zembeck L."/>
            <person name="Zimmer A."/>
            <person name="Zody M."/>
            <person name="Lander E."/>
        </authorList>
    </citation>
    <scope>NUCLEOTIDE SEQUENCE [LARGE SCALE GENOMIC DNA]</scope>
</reference>
<keyword evidence="2" id="KW-1185">Reference proteome</keyword>
<evidence type="ECO:0000313" key="1">
    <source>
        <dbReference type="Ensembl" id="ENSCSAVP00000013272.1"/>
    </source>
</evidence>
<dbReference type="GeneTree" id="ENSGT00510000051622"/>